<feature type="domain" description="AB hydrolase-1" evidence="1">
    <location>
        <begin position="79"/>
        <end position="180"/>
    </location>
</feature>
<comment type="caution">
    <text evidence="2">The sequence shown here is derived from an EMBL/GenBank/DDBJ whole genome shotgun (WGS) entry which is preliminary data.</text>
</comment>
<dbReference type="Pfam" id="PF00561">
    <property type="entry name" value="Abhydrolase_1"/>
    <property type="match status" value="1"/>
</dbReference>
<dbReference type="EMBL" id="WNXC01000006">
    <property type="protein sequence ID" value="MBB2150580.1"/>
    <property type="molecule type" value="Genomic_DNA"/>
</dbReference>
<sequence>MLLLNKSGMIRTFYLLLLLIPFCLKAQRGNTKPELVTAKKLYQQAQQEFVSFEKQHGGFIHTKNVKLHYLTWGKPSGIPLIWSHGSFTNGYELIKVADDLVTAGYYLIAIDYYGHGQTDIPSHPVSLYHVADDIKTLMDQLKIKKAVIGGWSRGGAVSTAFYDAYPERVLGLILEDGGSVATNTHYHKMEASQLANTINAIVAHPPKDTVYTSVFDAYYDIYDPEEAGTQFSSLAWIKKVGEREWAICPGVMELFQMNIAQQWSDLILRPSKVGLFGASFSLLAPQIIFRNLDVPMLILDPVSKDDFMPFEKENAALQAAHPEFIVHKIYENTGHNIHYEQPRRFVQDLSDFLKRVKASR</sequence>
<accession>A0ABR6EZD0</accession>
<evidence type="ECO:0000313" key="3">
    <source>
        <dbReference type="Proteomes" id="UP000636110"/>
    </source>
</evidence>
<dbReference type="Gene3D" id="3.40.50.1820">
    <property type="entry name" value="alpha/beta hydrolase"/>
    <property type="match status" value="1"/>
</dbReference>
<keyword evidence="2" id="KW-0378">Hydrolase</keyword>
<dbReference type="InterPro" id="IPR029058">
    <property type="entry name" value="AB_hydrolase_fold"/>
</dbReference>
<proteinExistence type="predicted"/>
<dbReference type="PANTHER" id="PTHR43798">
    <property type="entry name" value="MONOACYLGLYCEROL LIPASE"/>
    <property type="match status" value="1"/>
</dbReference>
<gene>
    <name evidence="2" type="ORF">GM920_16905</name>
</gene>
<dbReference type="InterPro" id="IPR000073">
    <property type="entry name" value="AB_hydrolase_1"/>
</dbReference>
<dbReference type="PRINTS" id="PR00111">
    <property type="entry name" value="ABHYDROLASE"/>
</dbReference>
<evidence type="ECO:0000313" key="2">
    <source>
        <dbReference type="EMBL" id="MBB2150580.1"/>
    </source>
</evidence>
<dbReference type="SUPFAM" id="SSF53474">
    <property type="entry name" value="alpha/beta-Hydrolases"/>
    <property type="match status" value="1"/>
</dbReference>
<dbReference type="Proteomes" id="UP000636110">
    <property type="component" value="Unassembled WGS sequence"/>
</dbReference>
<name>A0ABR6EZD0_9SPHI</name>
<dbReference type="InterPro" id="IPR050266">
    <property type="entry name" value="AB_hydrolase_sf"/>
</dbReference>
<dbReference type="GO" id="GO:0016787">
    <property type="term" value="F:hydrolase activity"/>
    <property type="evidence" value="ECO:0007669"/>
    <property type="project" value="UniProtKB-KW"/>
</dbReference>
<organism evidence="2 3">
    <name type="scientific">Pedobacter gandavensis</name>
    <dbReference type="NCBI Taxonomy" id="2679963"/>
    <lineage>
        <taxon>Bacteria</taxon>
        <taxon>Pseudomonadati</taxon>
        <taxon>Bacteroidota</taxon>
        <taxon>Sphingobacteriia</taxon>
        <taxon>Sphingobacteriales</taxon>
        <taxon>Sphingobacteriaceae</taxon>
        <taxon>Pedobacter</taxon>
    </lineage>
</organism>
<protein>
    <submittedName>
        <fullName evidence="2">Alpha/beta fold hydrolase</fullName>
    </submittedName>
</protein>
<evidence type="ECO:0000259" key="1">
    <source>
        <dbReference type="Pfam" id="PF00561"/>
    </source>
</evidence>
<keyword evidence="3" id="KW-1185">Reference proteome</keyword>
<reference evidence="2 3" key="1">
    <citation type="submission" date="2019-11" db="EMBL/GenBank/DDBJ databases">
        <title>Description of Pedobacter sp. LMG 31462T.</title>
        <authorList>
            <person name="Carlier A."/>
            <person name="Qi S."/>
            <person name="Vandamme P."/>
        </authorList>
    </citation>
    <scope>NUCLEOTIDE SEQUENCE [LARGE SCALE GENOMIC DNA]</scope>
    <source>
        <strain evidence="2 3">LMG 31462</strain>
    </source>
</reference>